<reference evidence="3 5" key="5">
    <citation type="submission" date="2015-03" db="EMBL/GenBank/DDBJ databases">
        <authorList>
            <person name="Regsiter A."/>
            <person name="william w."/>
        </authorList>
    </citation>
    <scope>NUCLEOTIDE SEQUENCE [LARGE SCALE GENOMIC DNA]</scope>
    <source>
        <strain evidence="3 5">CB1</strain>
    </source>
</reference>
<dbReference type="Pfam" id="PF13614">
    <property type="entry name" value="AAA_31"/>
    <property type="match status" value="1"/>
</dbReference>
<dbReference type="Gene3D" id="3.40.50.300">
    <property type="entry name" value="P-loop containing nucleotide triphosphate hydrolases"/>
    <property type="match status" value="1"/>
</dbReference>
<dbReference type="PANTHER" id="PTHR13696:SF99">
    <property type="entry name" value="COBYRINIC ACID AC-DIAMIDE SYNTHASE"/>
    <property type="match status" value="1"/>
</dbReference>
<dbReference type="PANTHER" id="PTHR13696">
    <property type="entry name" value="P-LOOP CONTAINING NUCLEOSIDE TRIPHOSPHATE HYDROLASE"/>
    <property type="match status" value="1"/>
</dbReference>
<geneLocation type="plasmid" evidence="2 4">
    <name>pTHI</name>
</geneLocation>
<organism evidence="2 4">
    <name type="scientific">Thiomonas arsenitoxydans (strain DSM 22701 / CIP 110005 / 3As)</name>
    <dbReference type="NCBI Taxonomy" id="426114"/>
    <lineage>
        <taxon>Bacteria</taxon>
        <taxon>Pseudomonadati</taxon>
        <taxon>Pseudomonadota</taxon>
        <taxon>Betaproteobacteria</taxon>
        <taxon>Burkholderiales</taxon>
        <taxon>Thiomonas</taxon>
    </lineage>
</organism>
<dbReference type="SUPFAM" id="SSF52540">
    <property type="entry name" value="P-loop containing nucleoside triphosphate hydrolases"/>
    <property type="match status" value="1"/>
</dbReference>
<dbReference type="PIRSF" id="PIRSF009320">
    <property type="entry name" value="Nuc_binding_HP_1000"/>
    <property type="match status" value="1"/>
</dbReference>
<reference key="3">
    <citation type="journal article" date="2010" name="PLoS Genet.">
        <title>Structure, function, and evolution of the Thiomonas spp. genome.</title>
        <authorList>
            <person name="Arsene-Ploetze F."/>
            <person name="Koechler S."/>
            <person name="Marchal M."/>
            <person name="Coppee J.-.Y."/>
            <person name="Chandler M."/>
            <person name="Bonnefoy V."/>
            <person name="Brochier-Armanet C."/>
            <person name="Barakat M."/>
            <person name="Barbe V."/>
            <person name="Battaglia-Brunet F."/>
            <person name="Bruneel O."/>
            <person name="Bryan C.G."/>
            <person name="Cleiss-Arnold J."/>
            <person name="Cruveiller S."/>
            <person name="Erhardt M."/>
            <person name="Heinrich-Salmeron A."/>
            <person name="Hommais F."/>
            <person name="Joulian C."/>
            <person name="Krin E."/>
            <person name="Lieutaud A."/>
            <person name="Lievremont D."/>
            <person name="Michel C."/>
            <person name="Muller D."/>
            <person name="Ortet P."/>
            <person name="Proux C."/>
            <person name="Siguier P."/>
            <person name="Roche D."/>
            <person name="Rouy Z."/>
            <person name="Salvignol G."/>
            <person name="Slyemi D."/>
            <person name="Talla E."/>
            <person name="Weiss S."/>
            <person name="Weissenbach J."/>
            <person name="Medigue C."/>
            <person name="Bertin P.N."/>
        </authorList>
    </citation>
    <scope>NUCLEOTIDE SEQUENCE</scope>
    <source>
        <strain>3As</strain>
    </source>
</reference>
<proteinExistence type="predicted"/>
<feature type="domain" description="AAA" evidence="1">
    <location>
        <begin position="1"/>
        <end position="172"/>
    </location>
</feature>
<dbReference type="HOGENOM" id="CLU_037612_1_1_4"/>
<reference evidence="4" key="2">
    <citation type="journal article" date="2010" name="PLoS Genet.">
        <title>Structure, function, and evolution of the Thiomonas spp. genome.</title>
        <authorList>
            <person name="Arsene-Ploetze F."/>
            <person name="Koechler S."/>
            <person name="Marchal M."/>
            <person name="Coppee J.Y."/>
            <person name="Chandler M."/>
            <person name="Bonnefoy V."/>
            <person name="Brochier-Armanet C."/>
            <person name="Barakat M."/>
            <person name="Barbe V."/>
            <person name="Battaglia-Brunet F."/>
            <person name="Bruneel O."/>
            <person name="Bryan C.G."/>
            <person name="Cleiss-Arnold J."/>
            <person name="Cruveiller S."/>
            <person name="Erhardt M."/>
            <person name="Heinrich-Salmeron A."/>
            <person name="Hommais F."/>
            <person name="Joulian C."/>
            <person name="Krin E."/>
            <person name="Lieutaud A."/>
            <person name="Lievremont D."/>
            <person name="Michel C."/>
            <person name="Muller D."/>
            <person name="Ortet P."/>
            <person name="Proux C."/>
            <person name="Siguier P."/>
            <person name="Roche D."/>
            <person name="Rouy Z."/>
            <person name="Salvignol G."/>
            <person name="Slyemi D."/>
            <person name="Talla E."/>
            <person name="Weiss S."/>
            <person name="Weissenbach J."/>
            <person name="Medigue C."/>
            <person name="Bertin P.N."/>
        </authorList>
    </citation>
    <scope>NUCLEOTIDE SEQUENCE [LARGE SCALE GENOMIC DNA]</scope>
    <source>
        <strain evidence="4">DSM 22701 / CIP 110005 / 3As</strain>
    </source>
</reference>
<keyword evidence="5" id="KW-1185">Reference proteome</keyword>
<accession>D6CVR0</accession>
<reference key="1">
    <citation type="submission" date="2009-07" db="EMBL/GenBank/DDBJ databases">
        <authorList>
            <person name="Genoscope - CEA"/>
        </authorList>
    </citation>
    <scope>NUCLEOTIDE SEQUENCE</scope>
    <source>
        <strain>3As</strain>
    </source>
</reference>
<evidence type="ECO:0000313" key="2">
    <source>
        <dbReference type="EMBL" id="CAZ90399.1"/>
    </source>
</evidence>
<keyword evidence="2" id="KW-0614">Plasmid</keyword>
<gene>
    <name evidence="2" type="primary">parA</name>
    <name evidence="2" type="ordered locus">THI_p0001</name>
    <name evidence="3" type="ORF">THICB1_200062</name>
</gene>
<dbReference type="Proteomes" id="UP000078599">
    <property type="component" value="Unassembled WGS sequence"/>
</dbReference>
<name>D6CVR0_THIA3</name>
<dbReference type="EMBL" id="FP475957">
    <property type="protein sequence ID" value="CAZ90399.1"/>
    <property type="molecule type" value="Genomic_DNA"/>
</dbReference>
<dbReference type="CDD" id="cd02042">
    <property type="entry name" value="ParAB_family"/>
    <property type="match status" value="1"/>
</dbReference>
<dbReference type="AlphaFoldDB" id="D6CVR0"/>
<evidence type="ECO:0000259" key="1">
    <source>
        <dbReference type="Pfam" id="PF13614"/>
    </source>
</evidence>
<dbReference type="EMBL" id="CTRI01000013">
    <property type="protein sequence ID" value="CQR32799.1"/>
    <property type="molecule type" value="Genomic_DNA"/>
</dbReference>
<evidence type="ECO:0000313" key="5">
    <source>
        <dbReference type="Proteomes" id="UP000078599"/>
    </source>
</evidence>
<protein>
    <submittedName>
        <fullName evidence="2">ParA-like (IncC) ATPase</fullName>
    </submittedName>
</protein>
<dbReference type="InterPro" id="IPR027417">
    <property type="entry name" value="P-loop_NTPase"/>
</dbReference>
<dbReference type="RefSeq" id="WP_020909866.1">
    <property type="nucleotide sequence ID" value="NC_014144.1"/>
</dbReference>
<dbReference type="Proteomes" id="UP000002372">
    <property type="component" value="Plasmid pTHI"/>
</dbReference>
<dbReference type="InterPro" id="IPR050678">
    <property type="entry name" value="DNA_Partitioning_ATPase"/>
</dbReference>
<evidence type="ECO:0000313" key="4">
    <source>
        <dbReference type="Proteomes" id="UP000002372"/>
    </source>
</evidence>
<evidence type="ECO:0000313" key="3">
    <source>
        <dbReference type="EMBL" id="CQR32799.1"/>
    </source>
</evidence>
<sequence>MKTIVVANQKGGVGKTTLAVHLACRAHERGARVLMIDLDSQASLTRYFDGAGQGGDTAAAASLFNGSAYAPDTLTERLALLRADIRLTDADKADALAAGRHLRAALRAVGAGYDVCVIDTPPGGGSLLFGGLAGANAVVIPTSTGRMELDGAQAVSQTIDKVRQSANPQLQVLGIQPVKINSRSAVSLARLHALRVAHGAAVLPDVLMQRNAVQRAADAGRIVWLGTKGSSHLAAAREWQRACDSILDKAGVQQNG</sequence>
<dbReference type="KEGG" id="thi:THI_p0001"/>
<dbReference type="InterPro" id="IPR025669">
    <property type="entry name" value="AAA_dom"/>
</dbReference>
<reference evidence="2" key="4">
    <citation type="submission" date="2010-07" db="EMBL/GenBank/DDBJ databases">
        <authorList>
            <person name="Genoscope - CEA"/>
        </authorList>
    </citation>
    <scope>NUCLEOTIDE SEQUENCE</scope>
    <source>
        <strain evidence="2">3As</strain>
        <plasmid evidence="2">pTHI</plasmid>
    </source>
</reference>